<keyword evidence="3" id="KW-0233">DNA recombination</keyword>
<feature type="domain" description="Tyr recombinase" evidence="4">
    <location>
        <begin position="216"/>
        <end position="404"/>
    </location>
</feature>
<dbReference type="Pfam" id="PF17293">
    <property type="entry name" value="Arm-DNA-bind_5"/>
    <property type="match status" value="1"/>
</dbReference>
<dbReference type="InterPro" id="IPR011010">
    <property type="entry name" value="DNA_brk_join_enz"/>
</dbReference>
<dbReference type="Gene3D" id="1.10.443.10">
    <property type="entry name" value="Intergrase catalytic core"/>
    <property type="match status" value="1"/>
</dbReference>
<comment type="similarity">
    <text evidence="1">Belongs to the 'phage' integrase family.</text>
</comment>
<gene>
    <name evidence="5" type="ORF">K4G66_18570</name>
</gene>
<dbReference type="InterPro" id="IPR050090">
    <property type="entry name" value="Tyrosine_recombinase_XerCD"/>
</dbReference>
<dbReference type="InterPro" id="IPR035386">
    <property type="entry name" value="Arm-DNA-bind_5"/>
</dbReference>
<dbReference type="InterPro" id="IPR025269">
    <property type="entry name" value="SAM-like_dom"/>
</dbReference>
<dbReference type="PANTHER" id="PTHR30349:SF64">
    <property type="entry name" value="PROPHAGE INTEGRASE INTD-RELATED"/>
    <property type="match status" value="1"/>
</dbReference>
<dbReference type="Gene3D" id="1.10.150.130">
    <property type="match status" value="1"/>
</dbReference>
<dbReference type="InterPro" id="IPR013762">
    <property type="entry name" value="Integrase-like_cat_sf"/>
</dbReference>
<dbReference type="SUPFAM" id="SSF56349">
    <property type="entry name" value="DNA breaking-rejoining enzymes"/>
    <property type="match status" value="1"/>
</dbReference>
<dbReference type="GO" id="GO:0015074">
    <property type="term" value="P:DNA integration"/>
    <property type="evidence" value="ECO:0007669"/>
    <property type="project" value="InterPro"/>
</dbReference>
<dbReference type="PROSITE" id="PS51898">
    <property type="entry name" value="TYR_RECOMBINASE"/>
    <property type="match status" value="1"/>
</dbReference>
<dbReference type="Pfam" id="PF00589">
    <property type="entry name" value="Phage_integrase"/>
    <property type="match status" value="1"/>
</dbReference>
<protein>
    <submittedName>
        <fullName evidence="5">Site-specific integrase</fullName>
    </submittedName>
</protein>
<dbReference type="Pfam" id="PF13102">
    <property type="entry name" value="Phage_int_SAM_5"/>
    <property type="match status" value="1"/>
</dbReference>
<dbReference type="EMBL" id="CP120682">
    <property type="protein sequence ID" value="WKN34384.1"/>
    <property type="molecule type" value="Genomic_DNA"/>
</dbReference>
<proteinExistence type="inferred from homology"/>
<evidence type="ECO:0000313" key="5">
    <source>
        <dbReference type="EMBL" id="WKN34384.1"/>
    </source>
</evidence>
<accession>A0AA49GIQ2</accession>
<dbReference type="GO" id="GO:0003677">
    <property type="term" value="F:DNA binding"/>
    <property type="evidence" value="ECO:0007669"/>
    <property type="project" value="UniProtKB-KW"/>
</dbReference>
<dbReference type="InterPro" id="IPR010998">
    <property type="entry name" value="Integrase_recombinase_N"/>
</dbReference>
<evidence type="ECO:0000256" key="3">
    <source>
        <dbReference type="ARBA" id="ARBA00023172"/>
    </source>
</evidence>
<keyword evidence="2" id="KW-0238">DNA-binding</keyword>
<sequence>MATNIKLLLDTRRARKDGSYPLVMRVIHDRKSINISLGYSLQSKDWDAKNERLKRTSQVVENTTRFNNMLHKKRTKAYDTIAKLDDEKKLTHLTMSELKAQLIENKTTSKPTVFQFIEEHITQLKKARKAGNADVYGQVLKRLRIFNNGKDLKFEALNYAFLTRFENWHFSNGSSVGSLSVYMRTIRAAYNKAIKSKIVASSYYPFNDYKIKSQTPIRRSLTEIEFKSLRDIALEQGSPLAHARNMFMASFFMRGMNWMDMALLKFSNIHGNFERIHYVRQKTGKPFSIKVSPALKTILFLYLPDNPKSDDFIFPIVKREDLPERYPDIIRDRRKRLNKRLKEIAALCEITPFTIYTARHTYATTGKRKGVPTAVIQESMGHATEEITQTYLDSFENSVIDEYDEIIMSQ</sequence>
<dbReference type="PANTHER" id="PTHR30349">
    <property type="entry name" value="PHAGE INTEGRASE-RELATED"/>
    <property type="match status" value="1"/>
</dbReference>
<evidence type="ECO:0000256" key="1">
    <source>
        <dbReference type="ARBA" id="ARBA00008857"/>
    </source>
</evidence>
<dbReference type="GO" id="GO:0006310">
    <property type="term" value="P:DNA recombination"/>
    <property type="evidence" value="ECO:0007669"/>
    <property type="project" value="UniProtKB-KW"/>
</dbReference>
<evidence type="ECO:0000259" key="4">
    <source>
        <dbReference type="PROSITE" id="PS51898"/>
    </source>
</evidence>
<organism evidence="5">
    <name type="scientific">Roseihalotalea indica</name>
    <dbReference type="NCBI Taxonomy" id="2867963"/>
    <lineage>
        <taxon>Bacteria</taxon>
        <taxon>Pseudomonadati</taxon>
        <taxon>Bacteroidota</taxon>
        <taxon>Cytophagia</taxon>
        <taxon>Cytophagales</taxon>
        <taxon>Catalimonadaceae</taxon>
        <taxon>Roseihalotalea</taxon>
    </lineage>
</organism>
<dbReference type="AlphaFoldDB" id="A0AA49GIQ2"/>
<dbReference type="InterPro" id="IPR002104">
    <property type="entry name" value="Integrase_catalytic"/>
</dbReference>
<reference evidence="5" key="2">
    <citation type="journal article" date="2024" name="Antonie Van Leeuwenhoek">
        <title>Roseihalotalea indica gen. nov., sp. nov., a halophilic Bacteroidetes from mesopelagic Southwest Indian Ocean with higher carbohydrate metabolic potential.</title>
        <authorList>
            <person name="Chen B."/>
            <person name="Zhang M."/>
            <person name="Lin D."/>
            <person name="Ye J."/>
            <person name="Tang K."/>
        </authorList>
    </citation>
    <scope>NUCLEOTIDE SEQUENCE</scope>
    <source>
        <strain evidence="5">TK19036</strain>
    </source>
</reference>
<name>A0AA49GIQ2_9BACT</name>
<evidence type="ECO:0000256" key="2">
    <source>
        <dbReference type="ARBA" id="ARBA00023125"/>
    </source>
</evidence>
<reference evidence="5" key="1">
    <citation type="journal article" date="2023" name="Comput. Struct. Biotechnol. J.">
        <title>Discovery of a novel marine Bacteroidetes with a rich repertoire of carbohydrate-active enzymes.</title>
        <authorList>
            <person name="Chen B."/>
            <person name="Liu G."/>
            <person name="Chen Q."/>
            <person name="Wang H."/>
            <person name="Liu L."/>
            <person name="Tang K."/>
        </authorList>
    </citation>
    <scope>NUCLEOTIDE SEQUENCE</scope>
    <source>
        <strain evidence="5">TK19036</strain>
    </source>
</reference>